<evidence type="ECO:0000256" key="3">
    <source>
        <dbReference type="SAM" id="MobiDB-lite"/>
    </source>
</evidence>
<evidence type="ECO:0000259" key="5">
    <source>
        <dbReference type="PROSITE" id="PS50287"/>
    </source>
</evidence>
<evidence type="ECO:0000256" key="2">
    <source>
        <dbReference type="PROSITE-ProRule" id="PRU00235"/>
    </source>
</evidence>
<dbReference type="SUPFAM" id="SSF50985">
    <property type="entry name" value="RCC1/BLIP-II"/>
    <property type="match status" value="2"/>
</dbReference>
<dbReference type="Gene3D" id="2.60.120.200">
    <property type="match status" value="1"/>
</dbReference>
<dbReference type="PRINTS" id="PR00258">
    <property type="entry name" value="SPERACTRCPTR"/>
</dbReference>
<dbReference type="InterPro" id="IPR009091">
    <property type="entry name" value="RCC1/BLIP-II"/>
</dbReference>
<gene>
    <name evidence="6" type="primary">lgals3bpb</name>
    <name evidence="6" type="ORF">SNAT2548_LOCUS26668</name>
</gene>
<dbReference type="EMBL" id="CAJNDS010002437">
    <property type="protein sequence ID" value="CAE7474681.1"/>
    <property type="molecule type" value="Genomic_DNA"/>
</dbReference>
<evidence type="ECO:0000313" key="6">
    <source>
        <dbReference type="EMBL" id="CAE7474681.1"/>
    </source>
</evidence>
<dbReference type="Proteomes" id="UP000604046">
    <property type="component" value="Unassembled WGS sequence"/>
</dbReference>
<dbReference type="InterPro" id="IPR036772">
    <property type="entry name" value="SRCR-like_dom_sf"/>
</dbReference>
<dbReference type="InterPro" id="IPR051553">
    <property type="entry name" value="Ran_GTPase-activating"/>
</dbReference>
<dbReference type="InterPro" id="IPR000998">
    <property type="entry name" value="MAM_dom"/>
</dbReference>
<dbReference type="SUPFAM" id="SSF56487">
    <property type="entry name" value="SRCR-like"/>
    <property type="match status" value="1"/>
</dbReference>
<proteinExistence type="predicted"/>
<dbReference type="Pfam" id="PF13540">
    <property type="entry name" value="RCC1_2"/>
    <property type="match status" value="3"/>
</dbReference>
<dbReference type="GO" id="GO:0016020">
    <property type="term" value="C:membrane"/>
    <property type="evidence" value="ECO:0007669"/>
    <property type="project" value="InterPro"/>
</dbReference>
<evidence type="ECO:0000256" key="1">
    <source>
        <dbReference type="ARBA" id="ARBA00023157"/>
    </source>
</evidence>
<dbReference type="PROSITE" id="PS50060">
    <property type="entry name" value="MAM_2"/>
    <property type="match status" value="1"/>
</dbReference>
<keyword evidence="1" id="KW-1015">Disulfide bond</keyword>
<dbReference type="InterPro" id="IPR000408">
    <property type="entry name" value="Reg_chr_condens"/>
</dbReference>
<dbReference type="Gene3D" id="3.10.250.10">
    <property type="entry name" value="SRCR-like domain"/>
    <property type="match status" value="1"/>
</dbReference>
<dbReference type="PANTHER" id="PTHR45982">
    <property type="entry name" value="REGULATOR OF CHROMOSOME CONDENSATION"/>
    <property type="match status" value="1"/>
</dbReference>
<feature type="domain" description="MAM" evidence="4">
    <location>
        <begin position="219"/>
        <end position="375"/>
    </location>
</feature>
<keyword evidence="7" id="KW-1185">Reference proteome</keyword>
<dbReference type="InterPro" id="IPR001190">
    <property type="entry name" value="SRCR"/>
</dbReference>
<dbReference type="SUPFAM" id="SSF49899">
    <property type="entry name" value="Concanavalin A-like lectins/glucanases"/>
    <property type="match status" value="1"/>
</dbReference>
<dbReference type="Pfam" id="PF24681">
    <property type="entry name" value="Kelch_KLHDC2_KLHL20_DRC7"/>
    <property type="match status" value="1"/>
</dbReference>
<dbReference type="PROSITE" id="PS50012">
    <property type="entry name" value="RCC1_3"/>
    <property type="match status" value="2"/>
</dbReference>
<feature type="repeat" description="RCC1" evidence="2">
    <location>
        <begin position="766"/>
        <end position="824"/>
    </location>
</feature>
<reference evidence="6" key="1">
    <citation type="submission" date="2021-02" db="EMBL/GenBank/DDBJ databases">
        <authorList>
            <person name="Dougan E. K."/>
            <person name="Rhodes N."/>
            <person name="Thang M."/>
            <person name="Chan C."/>
        </authorList>
    </citation>
    <scope>NUCLEOTIDE SEQUENCE</scope>
</reference>
<dbReference type="SMART" id="SM00202">
    <property type="entry name" value="SR"/>
    <property type="match status" value="1"/>
</dbReference>
<dbReference type="GO" id="GO:0005085">
    <property type="term" value="F:guanyl-nucleotide exchange factor activity"/>
    <property type="evidence" value="ECO:0007669"/>
    <property type="project" value="TreeGrafter"/>
</dbReference>
<comment type="caution">
    <text evidence="6">The sequence shown here is derived from an EMBL/GenBank/DDBJ whole genome shotgun (WGS) entry which is preliminary data.</text>
</comment>
<dbReference type="InterPro" id="IPR013320">
    <property type="entry name" value="ConA-like_dom_sf"/>
</dbReference>
<dbReference type="InterPro" id="IPR015915">
    <property type="entry name" value="Kelch-typ_b-propeller"/>
</dbReference>
<feature type="region of interest" description="Disordered" evidence="3">
    <location>
        <begin position="81"/>
        <end position="103"/>
    </location>
</feature>
<dbReference type="Gene3D" id="2.120.10.80">
    <property type="entry name" value="Kelch-type beta propeller"/>
    <property type="match status" value="1"/>
</dbReference>
<dbReference type="SMART" id="SM00137">
    <property type="entry name" value="MAM"/>
    <property type="match status" value="1"/>
</dbReference>
<accession>A0A812SC33</accession>
<organism evidence="6 7">
    <name type="scientific">Symbiodinium natans</name>
    <dbReference type="NCBI Taxonomy" id="878477"/>
    <lineage>
        <taxon>Eukaryota</taxon>
        <taxon>Sar</taxon>
        <taxon>Alveolata</taxon>
        <taxon>Dinophyceae</taxon>
        <taxon>Suessiales</taxon>
        <taxon>Symbiodiniaceae</taxon>
        <taxon>Symbiodinium</taxon>
    </lineage>
</organism>
<dbReference type="PROSITE" id="PS50287">
    <property type="entry name" value="SRCR_2"/>
    <property type="match status" value="1"/>
</dbReference>
<dbReference type="Pfam" id="PF00629">
    <property type="entry name" value="MAM"/>
    <property type="match status" value="1"/>
</dbReference>
<dbReference type="AlphaFoldDB" id="A0A812SC33"/>
<protein>
    <submittedName>
        <fullName evidence="6">Lgals3bpb protein</fullName>
    </submittedName>
</protein>
<evidence type="ECO:0000259" key="4">
    <source>
        <dbReference type="PROSITE" id="PS50060"/>
    </source>
</evidence>
<dbReference type="SUPFAM" id="SSF117281">
    <property type="entry name" value="Kelch motif"/>
    <property type="match status" value="1"/>
</dbReference>
<name>A0A812SC33_9DINO</name>
<evidence type="ECO:0000313" key="7">
    <source>
        <dbReference type="Proteomes" id="UP000604046"/>
    </source>
</evidence>
<dbReference type="OrthoDB" id="536948at2759"/>
<dbReference type="Gene3D" id="2.130.10.30">
    <property type="entry name" value="Regulator of chromosome condensation 1/beta-lactamase-inhibitor protein II"/>
    <property type="match status" value="2"/>
</dbReference>
<feature type="domain" description="SRCR" evidence="5">
    <location>
        <begin position="885"/>
        <end position="972"/>
    </location>
</feature>
<sequence>MAMLWLCNTQLHGEEWIASQLYLQGKRLEHLCQDMNRLPLRSLDKDMFLPRWKKKKKMMMMMMMMMKLMGILDVEDACENEMTDTGGDEGGDEEDERDERDDEDDEMAFKYFNGLNFWVALASPWFGTRSSAFILRFAYIAIHWDHIDMLVPVAKLQYLAPPTWNTLWNLFSMGFSENWRHVAVALPPEAVAVRFVQTEAYTEMYLDEISFARGHFFDFSCGFETDLCLWSGTSLSDWLGPVWERVRRSDGSNLTAAHGDWYLRSSNISQSSVVVMLESPSVHATDKVLFVSFFFHAMGSAVLELEYKASENGGWASLWAQGGNWSSESWQEAIVAVPIGAAALRLVARLASPGDVASIDSIAVLRSLEEAACDFEDNLCDWSGGRRAVGQAVEGDWYLSLTSEASDLSELRSPAFLTTLESGWVEFAWRLWSSGSLELAASIHGSWWTVWQMQHRVPDPTGWQRDKAFLPRGIDGLLFRVQSTTADLDLIQLWQSGSQAQDTLRSLAAGRDHNCAVAAIDGRVKCWGAGSSGQLLHGSSDNMGDEPDEMGSFLPFVDLNETEALQVACAIKHSCALLRGGNVTCWGGADATHIGFAKTFAVQIIAGSEHGCALVHTGQTVCWPHSVVETDGDDGDDGDGALDGYGYDPRPFRVNISSDVTQLAGCSTSVEICALTRAGLVECLFLPFPVRSSLPDAHRLEFGIRATQVVVGYDLNCVLLVDGAVTCWKPTTMNNPYLYAIELPAAAFAVGIVAGSAHACARLQDESLTCWGRGSEGQLGVGSNNNVELEEATRVGTLVAVDVGPYRVRQVSAGGSHTCVLLSDDSVRCWGKAEFGQLGTGDKATVGLSPGEMGASLVPAEIFPFPSPGAELEELRLGGEGGQLLEVSYGGAWGVICDDGWDVSAAKVACKQLGLSGGVPVSVLHNTEREVFMQRIQCTGSELSLRECVFRGWKIHRVRCEAEGWNEHTTAGPERRQGHSFTWDDQNQSALLLGGSSQLGHYDFSEVWVYSWSMRKWNYWHALSAVPGPRSGHSAIYDTGSSCTLVYAGTREGVFFDDMWQFFSQNSSWKQLHVAQSPTPRAHHSAIFAKQLRCMVVFGGQSSEGELGDLNIFDL</sequence>
<feature type="repeat" description="RCC1" evidence="2">
    <location>
        <begin position="522"/>
        <end position="580"/>
    </location>
</feature>
<dbReference type="PANTHER" id="PTHR45982:SF1">
    <property type="entry name" value="REGULATOR OF CHROMOSOME CONDENSATION"/>
    <property type="match status" value="1"/>
</dbReference>
<dbReference type="GO" id="GO:0005737">
    <property type="term" value="C:cytoplasm"/>
    <property type="evidence" value="ECO:0007669"/>
    <property type="project" value="TreeGrafter"/>
</dbReference>